<keyword evidence="4" id="KW-1185">Reference proteome</keyword>
<dbReference type="InterPro" id="IPR043128">
    <property type="entry name" value="Rev_trsase/Diguanyl_cyclase"/>
</dbReference>
<dbReference type="Pfam" id="PF00990">
    <property type="entry name" value="GGDEF"/>
    <property type="match status" value="1"/>
</dbReference>
<dbReference type="RefSeq" id="WP_213237155.1">
    <property type="nucleotide sequence ID" value="NZ_JAHBCL010000018.1"/>
</dbReference>
<dbReference type="SUPFAM" id="SSF109604">
    <property type="entry name" value="HD-domain/PDEase-like"/>
    <property type="match status" value="1"/>
</dbReference>
<proteinExistence type="predicted"/>
<dbReference type="Gene3D" id="3.30.70.270">
    <property type="match status" value="1"/>
</dbReference>
<dbReference type="SMART" id="SM00267">
    <property type="entry name" value="GGDEF"/>
    <property type="match status" value="1"/>
</dbReference>
<gene>
    <name evidence="3" type="ORF">KHM83_11445</name>
</gene>
<dbReference type="EMBL" id="JAHBCL010000018">
    <property type="protein sequence ID" value="MBS7527296.1"/>
    <property type="molecule type" value="Genomic_DNA"/>
</dbReference>
<dbReference type="InterPro" id="IPR003607">
    <property type="entry name" value="HD/PDEase_dom"/>
</dbReference>
<protein>
    <submittedName>
        <fullName evidence="3">Diguanylate cyclase</fullName>
    </submittedName>
</protein>
<feature type="domain" description="HD-GYP" evidence="2">
    <location>
        <begin position="306"/>
        <end position="499"/>
    </location>
</feature>
<evidence type="ECO:0000313" key="3">
    <source>
        <dbReference type="EMBL" id="MBS7527296.1"/>
    </source>
</evidence>
<comment type="caution">
    <text evidence="3">The sequence shown here is derived from an EMBL/GenBank/DDBJ whole genome shotgun (WGS) entry which is preliminary data.</text>
</comment>
<dbReference type="PANTHER" id="PTHR43155">
    <property type="entry name" value="CYCLIC DI-GMP PHOSPHODIESTERASE PA4108-RELATED"/>
    <property type="match status" value="1"/>
</dbReference>
<dbReference type="Pfam" id="PF13487">
    <property type="entry name" value="HD_5"/>
    <property type="match status" value="1"/>
</dbReference>
<dbReference type="SMART" id="SM00471">
    <property type="entry name" value="HDc"/>
    <property type="match status" value="1"/>
</dbReference>
<evidence type="ECO:0000313" key="4">
    <source>
        <dbReference type="Proteomes" id="UP000746471"/>
    </source>
</evidence>
<dbReference type="CDD" id="cd00077">
    <property type="entry name" value="HDc"/>
    <property type="match status" value="1"/>
</dbReference>
<dbReference type="InterPro" id="IPR037522">
    <property type="entry name" value="HD_GYP_dom"/>
</dbReference>
<dbReference type="NCBIfam" id="TIGR00254">
    <property type="entry name" value="GGDEF"/>
    <property type="match status" value="1"/>
</dbReference>
<dbReference type="SUPFAM" id="SSF55073">
    <property type="entry name" value="Nucleotide cyclase"/>
    <property type="match status" value="1"/>
</dbReference>
<dbReference type="CDD" id="cd01949">
    <property type="entry name" value="GGDEF"/>
    <property type="match status" value="1"/>
</dbReference>
<dbReference type="Gene3D" id="1.10.3210.10">
    <property type="entry name" value="Hypothetical protein af1432"/>
    <property type="match status" value="1"/>
</dbReference>
<evidence type="ECO:0000259" key="1">
    <source>
        <dbReference type="PROSITE" id="PS50887"/>
    </source>
</evidence>
<dbReference type="InterPro" id="IPR029787">
    <property type="entry name" value="Nucleotide_cyclase"/>
</dbReference>
<accession>A0ABS5PRU5</accession>
<name>A0ABS5PRU5_9FIRM</name>
<dbReference type="PROSITE" id="PS50887">
    <property type="entry name" value="GGDEF"/>
    <property type="match status" value="1"/>
</dbReference>
<evidence type="ECO:0000259" key="2">
    <source>
        <dbReference type="PROSITE" id="PS51832"/>
    </source>
</evidence>
<dbReference type="PROSITE" id="PS51832">
    <property type="entry name" value="HD_GYP"/>
    <property type="match status" value="1"/>
</dbReference>
<dbReference type="PANTHER" id="PTHR43155:SF2">
    <property type="entry name" value="CYCLIC DI-GMP PHOSPHODIESTERASE PA4108"/>
    <property type="match status" value="1"/>
</dbReference>
<dbReference type="Proteomes" id="UP000746471">
    <property type="component" value="Unassembled WGS sequence"/>
</dbReference>
<reference evidence="3 4" key="1">
    <citation type="submission" date="2021-05" db="EMBL/GenBank/DDBJ databases">
        <title>Fusibacter ferrireducens sp. nov., an anaerobic, sulfur- and Fe-reducing bacterium isolated from the mangrove sediment.</title>
        <authorList>
            <person name="Qiu D."/>
        </authorList>
    </citation>
    <scope>NUCLEOTIDE SEQUENCE [LARGE SCALE GENOMIC DNA]</scope>
    <source>
        <strain evidence="3 4">DSM 12116</strain>
    </source>
</reference>
<sequence length="499" mass="56525">MKKSSQNPDTKLTRDAIIGLGEASVRKNYYSELQGKIIDLERINARNRAILNTIPDILMLSDTKGNLTPFTTNRNTHNPFFIALMAEVKTMATLRESVQRCQRDKKMTQLYFNIAFNGSTHYMEARVNYTEFDEFLIMIRDITETKMLENQLRHMADHDSLTGLLTRDLFVKKLLGYRDHLIEQLGIVVFDIDGLKMINDTLGHYIGDQVIKTVAEQIEIVFSGVGFLSRLSGDEFGVLIEGVSEAELDQLVKKVIDHVDAINERSESVIISISFGYAVAENGYVDVDSFYSIADNHMYQNKMFKATSARSSIVKTLMKTLQAKDFITEGHADRMASIATALGERINLSRHIIDRLHLLAKFHDIGKVGIPDNILNKPGKLDPNEYKVMKTHTHIGMRIALESVDLQDIANLIYHHHERWDGGGYPEGLSHTDIPIECRILSIVDSYDAMTNDRPYRKALTHEEAIEEIKKNAGTQFDPELVAIFCDLISKPISALLFD</sequence>
<feature type="domain" description="GGDEF" evidence="1">
    <location>
        <begin position="183"/>
        <end position="318"/>
    </location>
</feature>
<organism evidence="3 4">
    <name type="scientific">Fusibacter paucivorans</name>
    <dbReference type="NCBI Taxonomy" id="76009"/>
    <lineage>
        <taxon>Bacteria</taxon>
        <taxon>Bacillati</taxon>
        <taxon>Bacillota</taxon>
        <taxon>Clostridia</taxon>
        <taxon>Eubacteriales</taxon>
        <taxon>Eubacteriales Family XII. Incertae Sedis</taxon>
        <taxon>Fusibacter</taxon>
    </lineage>
</organism>
<dbReference type="InterPro" id="IPR000160">
    <property type="entry name" value="GGDEF_dom"/>
</dbReference>